<organism evidence="1 2">
    <name type="scientific">Candidatus Megaera venefica</name>
    <dbReference type="NCBI Taxonomy" id="2055910"/>
    <lineage>
        <taxon>Bacteria</taxon>
        <taxon>Pseudomonadati</taxon>
        <taxon>Pseudomonadota</taxon>
        <taxon>Alphaproteobacteria</taxon>
        <taxon>Rickettsiales</taxon>
        <taxon>Rickettsiaceae</taxon>
        <taxon>Candidatus Megaera</taxon>
    </lineage>
</organism>
<dbReference type="PROSITE" id="PS51257">
    <property type="entry name" value="PROKAR_LIPOPROTEIN"/>
    <property type="match status" value="1"/>
</dbReference>
<gene>
    <name evidence="1" type="ORF">Megvenef_01401</name>
</gene>
<evidence type="ECO:0008006" key="3">
    <source>
        <dbReference type="Google" id="ProtNLM"/>
    </source>
</evidence>
<evidence type="ECO:0000313" key="1">
    <source>
        <dbReference type="EMBL" id="MEA0971423.1"/>
    </source>
</evidence>
<dbReference type="EMBL" id="JARJFB010000133">
    <property type="protein sequence ID" value="MEA0971423.1"/>
    <property type="molecule type" value="Genomic_DNA"/>
</dbReference>
<dbReference type="Gene3D" id="3.30.160.150">
    <property type="entry name" value="Lipoprotein like domain"/>
    <property type="match status" value="1"/>
</dbReference>
<dbReference type="Proteomes" id="UP001291687">
    <property type="component" value="Unassembled WGS sequence"/>
</dbReference>
<evidence type="ECO:0000313" key="2">
    <source>
        <dbReference type="Proteomes" id="UP001291687"/>
    </source>
</evidence>
<name>A0ABU5NE48_9RICK</name>
<proteinExistence type="predicted"/>
<comment type="caution">
    <text evidence="1">The sequence shown here is derived from an EMBL/GenBank/DDBJ whole genome shotgun (WGS) entry which is preliminary data.</text>
</comment>
<dbReference type="RefSeq" id="WP_322777325.1">
    <property type="nucleotide sequence ID" value="NZ_JARJFB010000133.1"/>
</dbReference>
<accession>A0ABU5NE48</accession>
<sequence>MPSKNWPGIILIMATLLVISACGFKPVYKTTDNKTYELLQKIELAPPCTIEGAEFYNQLKNIIPPTSLHANYILESKLQFTQDFSIIQRNSDVLREIVTLKVSYTLKEKMTGKTITSGKFTRLSSNNTSFSPYENLNKNQQTLTNLAIISAEEVRNRIILYIENSPK</sequence>
<keyword evidence="2" id="KW-1185">Reference proteome</keyword>
<protein>
    <recommendedName>
        <fullName evidence="3">LPS-assembly lipoprotein LptE</fullName>
    </recommendedName>
</protein>
<reference evidence="1 2" key="1">
    <citation type="submission" date="2023-03" db="EMBL/GenBank/DDBJ databases">
        <title>Host association and intracellularity evolved multiple times independently in the Rickettsiales.</title>
        <authorList>
            <person name="Castelli M."/>
            <person name="Nardi T."/>
            <person name="Gammuto L."/>
            <person name="Bellinzona G."/>
            <person name="Sabaneyeva E."/>
            <person name="Potekhin A."/>
            <person name="Serra V."/>
            <person name="Petroni G."/>
            <person name="Sassera D."/>
        </authorList>
    </citation>
    <scope>NUCLEOTIDE SEQUENCE [LARGE SCALE GENOMIC DNA]</scope>
    <source>
        <strain evidence="1 2">Sr 2-6</strain>
    </source>
</reference>